<reference evidence="3" key="1">
    <citation type="journal article" date="2019" name="Int. J. Syst. Evol. Microbiol.">
        <title>The Global Catalogue of Microorganisms (GCM) 10K type strain sequencing project: providing services to taxonomists for standard genome sequencing and annotation.</title>
        <authorList>
            <consortium name="The Broad Institute Genomics Platform"/>
            <consortium name="The Broad Institute Genome Sequencing Center for Infectious Disease"/>
            <person name="Wu L."/>
            <person name="Ma J."/>
        </authorList>
    </citation>
    <scope>NUCLEOTIDE SEQUENCE [LARGE SCALE GENOMIC DNA]</scope>
    <source>
        <strain evidence="3">CGMCC 1.12125</strain>
    </source>
</reference>
<dbReference type="InterPro" id="IPR027266">
    <property type="entry name" value="TrmE/GcvT-like"/>
</dbReference>
<dbReference type="Proteomes" id="UP001595965">
    <property type="component" value="Unassembled WGS sequence"/>
</dbReference>
<comment type="caution">
    <text evidence="2">The sequence shown here is derived from an EMBL/GenBank/DDBJ whole genome shotgun (WGS) entry which is preliminary data.</text>
</comment>
<gene>
    <name evidence="2" type="ORF">ACFO0K_06955</name>
</gene>
<accession>A0ABV8XV84</accession>
<evidence type="ECO:0000256" key="1">
    <source>
        <dbReference type="SAM" id="MobiDB-lite"/>
    </source>
</evidence>
<organism evidence="2 3">
    <name type="scientific">Citricoccus alkalitolerans</name>
    <dbReference type="NCBI Taxonomy" id="246603"/>
    <lineage>
        <taxon>Bacteria</taxon>
        <taxon>Bacillati</taxon>
        <taxon>Actinomycetota</taxon>
        <taxon>Actinomycetes</taxon>
        <taxon>Micrococcales</taxon>
        <taxon>Micrococcaceae</taxon>
        <taxon>Citricoccus</taxon>
    </lineage>
</organism>
<dbReference type="EMBL" id="JBHSEN010000001">
    <property type="protein sequence ID" value="MFC4429415.1"/>
    <property type="molecule type" value="Genomic_DNA"/>
</dbReference>
<name>A0ABV8XV84_9MICC</name>
<dbReference type="Gene3D" id="3.30.1360.120">
    <property type="entry name" value="Probable tRNA modification gtpase trme, domain 1"/>
    <property type="match status" value="1"/>
</dbReference>
<dbReference type="SUPFAM" id="SSF103025">
    <property type="entry name" value="Folate-binding domain"/>
    <property type="match status" value="1"/>
</dbReference>
<sequence>MRRTPDLVGTPAGHGELTGPALPVRGPGAAGAVWPEAENTGLEMFGPEEHREEFLQAILKAGEEFGMVQGGSIAYGSTLAESGWIPLPVPAIYTGDSMRPYREWLPDPGFESRGVVLAGSYRPDAVQDYYRTPWDLGYGHMVKFDHDFVGREALERVKDEPHGRKAWLVWDPDDAQRITAGSELGRPDQYRPLDPYKMSALHHDEITFGDQMVGTTHVHAFTVNVGWVSLGVVSESEVSAGDVVEIRWGDHDGGASNPYLPEHVMTTIRATVRWTSPGPRS</sequence>
<protein>
    <submittedName>
        <fullName evidence="2">Uncharacterized protein</fullName>
    </submittedName>
</protein>
<evidence type="ECO:0000313" key="2">
    <source>
        <dbReference type="EMBL" id="MFC4429415.1"/>
    </source>
</evidence>
<dbReference type="RefSeq" id="WP_344228443.1">
    <property type="nucleotide sequence ID" value="NZ_BAAALH010000002.1"/>
</dbReference>
<keyword evidence="3" id="KW-1185">Reference proteome</keyword>
<feature type="region of interest" description="Disordered" evidence="1">
    <location>
        <begin position="1"/>
        <end position="24"/>
    </location>
</feature>
<proteinExistence type="predicted"/>
<evidence type="ECO:0000313" key="3">
    <source>
        <dbReference type="Proteomes" id="UP001595965"/>
    </source>
</evidence>